<comment type="caution">
    <text evidence="1">The sequence shown here is derived from an EMBL/GenBank/DDBJ whole genome shotgun (WGS) entry which is preliminary data.</text>
</comment>
<dbReference type="EMBL" id="WHSB02000014">
    <property type="protein sequence ID" value="MCQ4633649.1"/>
    <property type="molecule type" value="Genomic_DNA"/>
</dbReference>
<proteinExistence type="predicted"/>
<evidence type="ECO:0000313" key="1">
    <source>
        <dbReference type="EMBL" id="MCQ4633649.1"/>
    </source>
</evidence>
<evidence type="ECO:0000313" key="2">
    <source>
        <dbReference type="Proteomes" id="UP000996601"/>
    </source>
</evidence>
<reference evidence="1" key="1">
    <citation type="submission" date="2021-07" db="EMBL/GenBank/DDBJ databases">
        <title>Shinella sp. nov., a novel member of the genus Shinella from water.</title>
        <authorList>
            <person name="Deng Y."/>
        </authorList>
    </citation>
    <scope>NUCLEOTIDE SEQUENCE</scope>
    <source>
        <strain evidence="1">CPCC 100929</strain>
    </source>
</reference>
<name>A0ABT1REW9_9HYPH</name>
<dbReference type="RefSeq" id="WP_256120268.1">
    <property type="nucleotide sequence ID" value="NZ_WHSB02000014.1"/>
</dbReference>
<gene>
    <name evidence="1" type="ORF">GB927_026670</name>
</gene>
<dbReference type="Proteomes" id="UP000996601">
    <property type="component" value="Unassembled WGS sequence"/>
</dbReference>
<accession>A0ABT1REW9</accession>
<protein>
    <submittedName>
        <fullName evidence="1">Uncharacterized protein</fullName>
    </submittedName>
</protein>
<sequence length="73" mass="7855">MIDPATGEPGTTERKVELDQTVDYAVQLLGWERAEFLASIIEVANVRLAMLDEEARLAGGTPVGDEGSGKRLP</sequence>
<keyword evidence="2" id="KW-1185">Reference proteome</keyword>
<organism evidence="1 2">
    <name type="scientific">Shinella lacus</name>
    <dbReference type="NCBI Taxonomy" id="2654216"/>
    <lineage>
        <taxon>Bacteria</taxon>
        <taxon>Pseudomonadati</taxon>
        <taxon>Pseudomonadota</taxon>
        <taxon>Alphaproteobacteria</taxon>
        <taxon>Hyphomicrobiales</taxon>
        <taxon>Rhizobiaceae</taxon>
        <taxon>Shinella</taxon>
    </lineage>
</organism>